<gene>
    <name evidence="2" type="ORF">QLX08_007654</name>
</gene>
<dbReference type="EMBL" id="JAWNGG020000152">
    <property type="protein sequence ID" value="KAK9299302.1"/>
    <property type="molecule type" value="Genomic_DNA"/>
</dbReference>
<accession>A0AAW0ZND3</accession>
<evidence type="ECO:0000313" key="2">
    <source>
        <dbReference type="EMBL" id="KAK9299302.1"/>
    </source>
</evidence>
<evidence type="ECO:0000313" key="3">
    <source>
        <dbReference type="Proteomes" id="UP001432146"/>
    </source>
</evidence>
<dbReference type="Proteomes" id="UP001432146">
    <property type="component" value="Unassembled WGS sequence"/>
</dbReference>
<proteinExistence type="predicted"/>
<keyword evidence="3" id="KW-1185">Reference proteome</keyword>
<reference evidence="2 3" key="1">
    <citation type="submission" date="2024-05" db="EMBL/GenBank/DDBJ databases">
        <title>The nuclear and mitochondrial genome assemblies of Tetragonisca angustula (Apidae: Meliponini), a tiny yet remarkable pollinator in the Neotropics.</title>
        <authorList>
            <person name="Ferrari R."/>
            <person name="Ricardo P.C."/>
            <person name="Dias F.C."/>
            <person name="Araujo N.S."/>
            <person name="Soares D.O."/>
            <person name="Zhou Q.-S."/>
            <person name="Zhu C.-D."/>
            <person name="Coutinho L."/>
            <person name="Airas M.C."/>
            <person name="Batista T.M."/>
        </authorList>
    </citation>
    <scope>NUCLEOTIDE SEQUENCE [LARGE SCALE GENOMIC DNA]</scope>
    <source>
        <strain evidence="2">ASF017062</strain>
        <tissue evidence="2">Abdomen</tissue>
    </source>
</reference>
<feature type="region of interest" description="Disordered" evidence="1">
    <location>
        <begin position="70"/>
        <end position="100"/>
    </location>
</feature>
<protein>
    <submittedName>
        <fullName evidence="2">Uncharacterized protein</fullName>
    </submittedName>
</protein>
<organism evidence="2 3">
    <name type="scientific">Tetragonisca angustula</name>
    <dbReference type="NCBI Taxonomy" id="166442"/>
    <lineage>
        <taxon>Eukaryota</taxon>
        <taxon>Metazoa</taxon>
        <taxon>Ecdysozoa</taxon>
        <taxon>Arthropoda</taxon>
        <taxon>Hexapoda</taxon>
        <taxon>Insecta</taxon>
        <taxon>Pterygota</taxon>
        <taxon>Neoptera</taxon>
        <taxon>Endopterygota</taxon>
        <taxon>Hymenoptera</taxon>
        <taxon>Apocrita</taxon>
        <taxon>Aculeata</taxon>
        <taxon>Apoidea</taxon>
        <taxon>Anthophila</taxon>
        <taxon>Apidae</taxon>
        <taxon>Tetragonisca</taxon>
    </lineage>
</organism>
<evidence type="ECO:0000256" key="1">
    <source>
        <dbReference type="SAM" id="MobiDB-lite"/>
    </source>
</evidence>
<dbReference type="AlphaFoldDB" id="A0AAW0ZND3"/>
<comment type="caution">
    <text evidence="2">The sequence shown here is derived from an EMBL/GenBank/DDBJ whole genome shotgun (WGS) entry which is preliminary data.</text>
</comment>
<name>A0AAW0ZND3_9HYME</name>
<sequence>MFRCVEHRGWQATLSVTCRAIGGYRFYRFFIDSPPRPGRKSRWLRIFALALSPPPFGRRLARVETVRPRVQMHPDGGGRKEAQPEWLSSGTRAVTPRAGAHTSPLNVSALRVMPLADFPCTHDTYTPVYKSLGTLIVQGVPRLAVILPTERREDVSGRKSKISSLQPSFPRRSSFENFDNCTGLLRS</sequence>